<dbReference type="GO" id="GO:0003677">
    <property type="term" value="F:DNA binding"/>
    <property type="evidence" value="ECO:0007669"/>
    <property type="project" value="InterPro"/>
</dbReference>
<keyword evidence="3" id="KW-1185">Reference proteome</keyword>
<dbReference type="AlphaFoldDB" id="A0A918R5S0"/>
<sequence>MSIIVNLDIMLTKRNMKSKELAEIIGITTANISILKSGKAKAVRFSTLEAICKALDCQPADILEYVED</sequence>
<dbReference type="PROSITE" id="PS50943">
    <property type="entry name" value="HTH_CROC1"/>
    <property type="match status" value="1"/>
</dbReference>
<accession>A0A918R5S0</accession>
<organism evidence="2 3">
    <name type="scientific">Algibacter mikhailovii</name>
    <dbReference type="NCBI Taxonomy" id="425498"/>
    <lineage>
        <taxon>Bacteria</taxon>
        <taxon>Pseudomonadati</taxon>
        <taxon>Bacteroidota</taxon>
        <taxon>Flavobacteriia</taxon>
        <taxon>Flavobacteriales</taxon>
        <taxon>Flavobacteriaceae</taxon>
        <taxon>Algibacter</taxon>
    </lineage>
</organism>
<reference evidence="2" key="1">
    <citation type="journal article" date="2014" name="Int. J. Syst. Evol. Microbiol.">
        <title>Complete genome sequence of Corynebacterium casei LMG S-19264T (=DSM 44701T), isolated from a smear-ripened cheese.</title>
        <authorList>
            <consortium name="US DOE Joint Genome Institute (JGI-PGF)"/>
            <person name="Walter F."/>
            <person name="Albersmeier A."/>
            <person name="Kalinowski J."/>
            <person name="Ruckert C."/>
        </authorList>
    </citation>
    <scope>NUCLEOTIDE SEQUENCE</scope>
    <source>
        <strain evidence="2">KCTC 12710</strain>
    </source>
</reference>
<proteinExistence type="predicted"/>
<evidence type="ECO:0000313" key="3">
    <source>
        <dbReference type="Proteomes" id="UP000636004"/>
    </source>
</evidence>
<dbReference type="CDD" id="cd00093">
    <property type="entry name" value="HTH_XRE"/>
    <property type="match status" value="1"/>
</dbReference>
<dbReference type="SMART" id="SM00530">
    <property type="entry name" value="HTH_XRE"/>
    <property type="match status" value="1"/>
</dbReference>
<dbReference type="InterPro" id="IPR001387">
    <property type="entry name" value="Cro/C1-type_HTH"/>
</dbReference>
<dbReference type="Gene3D" id="1.10.260.40">
    <property type="entry name" value="lambda repressor-like DNA-binding domains"/>
    <property type="match status" value="1"/>
</dbReference>
<dbReference type="Pfam" id="PF13443">
    <property type="entry name" value="HTH_26"/>
    <property type="match status" value="1"/>
</dbReference>
<dbReference type="Proteomes" id="UP000636004">
    <property type="component" value="Unassembled WGS sequence"/>
</dbReference>
<dbReference type="PANTHER" id="PTHR37301">
    <property type="entry name" value="DNA-BINDING PROTEIN-RELATED"/>
    <property type="match status" value="1"/>
</dbReference>
<protein>
    <submittedName>
        <fullName evidence="2">Transcriptional regulator</fullName>
    </submittedName>
</protein>
<gene>
    <name evidence="2" type="ORF">GCM10007028_23110</name>
</gene>
<dbReference type="RefSeq" id="WP_189360967.1">
    <property type="nucleotide sequence ID" value="NZ_BMWZ01000005.1"/>
</dbReference>
<evidence type="ECO:0000313" key="2">
    <source>
        <dbReference type="EMBL" id="GGZ84523.1"/>
    </source>
</evidence>
<dbReference type="SUPFAM" id="SSF47413">
    <property type="entry name" value="lambda repressor-like DNA-binding domains"/>
    <property type="match status" value="1"/>
</dbReference>
<evidence type="ECO:0000259" key="1">
    <source>
        <dbReference type="PROSITE" id="PS50943"/>
    </source>
</evidence>
<dbReference type="InterPro" id="IPR010982">
    <property type="entry name" value="Lambda_DNA-bd_dom_sf"/>
</dbReference>
<reference evidence="2" key="2">
    <citation type="submission" date="2020-09" db="EMBL/GenBank/DDBJ databases">
        <authorList>
            <person name="Sun Q."/>
            <person name="Kim S."/>
        </authorList>
    </citation>
    <scope>NUCLEOTIDE SEQUENCE</scope>
    <source>
        <strain evidence="2">KCTC 12710</strain>
    </source>
</reference>
<name>A0A918R5S0_9FLAO</name>
<comment type="caution">
    <text evidence="2">The sequence shown here is derived from an EMBL/GenBank/DDBJ whole genome shotgun (WGS) entry which is preliminary data.</text>
</comment>
<dbReference type="PANTHER" id="PTHR37301:SF1">
    <property type="entry name" value="DNA-BINDING PROTEIN"/>
    <property type="match status" value="1"/>
</dbReference>
<dbReference type="EMBL" id="BMWZ01000005">
    <property type="protein sequence ID" value="GGZ84523.1"/>
    <property type="molecule type" value="Genomic_DNA"/>
</dbReference>
<feature type="domain" description="HTH cro/C1-type" evidence="1">
    <location>
        <begin position="13"/>
        <end position="62"/>
    </location>
</feature>